<keyword evidence="5 7" id="KW-1133">Transmembrane helix</keyword>
<feature type="domain" description="ABC3 transporter permease C-terminal" evidence="8">
    <location>
        <begin position="272"/>
        <end position="402"/>
    </location>
</feature>
<evidence type="ECO:0000256" key="1">
    <source>
        <dbReference type="ARBA" id="ARBA00004651"/>
    </source>
</evidence>
<reference evidence="10 11" key="1">
    <citation type="submission" date="2017-09" db="EMBL/GenBank/DDBJ databases">
        <title>Depth-based differentiation of microbial function through sediment-hosted aquifers and enrichment of novel symbionts in the deep terrestrial subsurface.</title>
        <authorList>
            <person name="Probst A.J."/>
            <person name="Ladd B."/>
            <person name="Jarett J.K."/>
            <person name="Geller-Mcgrath D.E."/>
            <person name="Sieber C.M."/>
            <person name="Emerson J.B."/>
            <person name="Anantharaman K."/>
            <person name="Thomas B.C."/>
            <person name="Malmstrom R."/>
            <person name="Stieglmeier M."/>
            <person name="Klingl A."/>
            <person name="Woyke T."/>
            <person name="Ryan C.M."/>
            <person name="Banfield J.F."/>
        </authorList>
    </citation>
    <scope>NUCLEOTIDE SEQUENCE [LARGE SCALE GENOMIC DNA]</scope>
    <source>
        <strain evidence="10">CG17_big_fil_post_rev_8_21_14_2_50_48_46</strain>
    </source>
</reference>
<dbReference type="Pfam" id="PF02687">
    <property type="entry name" value="FtsX"/>
    <property type="match status" value="1"/>
</dbReference>
<comment type="caution">
    <text evidence="10">The sequence shown here is derived from an EMBL/GenBank/DDBJ whole genome shotgun (WGS) entry which is preliminary data.</text>
</comment>
<evidence type="ECO:0008006" key="12">
    <source>
        <dbReference type="Google" id="ProtNLM"/>
    </source>
</evidence>
<dbReference type="Proteomes" id="UP000231019">
    <property type="component" value="Unassembled WGS sequence"/>
</dbReference>
<evidence type="ECO:0000259" key="9">
    <source>
        <dbReference type="Pfam" id="PF12704"/>
    </source>
</evidence>
<organism evidence="10 11">
    <name type="scientific">bacterium (Candidatus Blackallbacteria) CG17_big_fil_post_rev_8_21_14_2_50_48_46</name>
    <dbReference type="NCBI Taxonomy" id="2014261"/>
    <lineage>
        <taxon>Bacteria</taxon>
        <taxon>Candidatus Blackallbacteria</taxon>
    </lineage>
</organism>
<protein>
    <recommendedName>
        <fullName evidence="12">ABC transporter permease</fullName>
    </recommendedName>
</protein>
<dbReference type="PANTHER" id="PTHR30489:SF0">
    <property type="entry name" value="LIPOPROTEIN-RELEASING SYSTEM TRANSMEMBRANE PROTEIN LOLE"/>
    <property type="match status" value="1"/>
</dbReference>
<keyword evidence="6 7" id="KW-0472">Membrane</keyword>
<evidence type="ECO:0000256" key="6">
    <source>
        <dbReference type="ARBA" id="ARBA00023136"/>
    </source>
</evidence>
<feature type="transmembrane region" description="Helical" evidence="7">
    <location>
        <begin position="270"/>
        <end position="294"/>
    </location>
</feature>
<feature type="transmembrane region" description="Helical" evidence="7">
    <location>
        <begin position="314"/>
        <end position="345"/>
    </location>
</feature>
<dbReference type="PANTHER" id="PTHR30489">
    <property type="entry name" value="LIPOPROTEIN-RELEASING SYSTEM TRANSMEMBRANE PROTEIN LOLE"/>
    <property type="match status" value="1"/>
</dbReference>
<dbReference type="InterPro" id="IPR003838">
    <property type="entry name" value="ABC3_permease_C"/>
</dbReference>
<evidence type="ECO:0000313" key="10">
    <source>
        <dbReference type="EMBL" id="PIW16720.1"/>
    </source>
</evidence>
<evidence type="ECO:0000313" key="11">
    <source>
        <dbReference type="Proteomes" id="UP000231019"/>
    </source>
</evidence>
<dbReference type="EMBL" id="PFFQ01000037">
    <property type="protein sequence ID" value="PIW16720.1"/>
    <property type="molecule type" value="Genomic_DNA"/>
</dbReference>
<comment type="subcellular location">
    <subcellularLocation>
        <location evidence="1">Cell membrane</location>
        <topology evidence="1">Multi-pass membrane protein</topology>
    </subcellularLocation>
</comment>
<dbReference type="GO" id="GO:0044874">
    <property type="term" value="P:lipoprotein localization to outer membrane"/>
    <property type="evidence" value="ECO:0007669"/>
    <property type="project" value="TreeGrafter"/>
</dbReference>
<accession>A0A2M7G4D4</accession>
<evidence type="ECO:0000256" key="3">
    <source>
        <dbReference type="ARBA" id="ARBA00022475"/>
    </source>
</evidence>
<comment type="similarity">
    <text evidence="2">Belongs to the ABC-4 integral membrane protein family. LolC/E subfamily.</text>
</comment>
<feature type="transmembrane region" description="Helical" evidence="7">
    <location>
        <begin position="365"/>
        <end position="398"/>
    </location>
</feature>
<evidence type="ECO:0000259" key="8">
    <source>
        <dbReference type="Pfam" id="PF02687"/>
    </source>
</evidence>
<proteinExistence type="inferred from homology"/>
<evidence type="ECO:0000256" key="2">
    <source>
        <dbReference type="ARBA" id="ARBA00005236"/>
    </source>
</evidence>
<dbReference type="AlphaFoldDB" id="A0A2M7G4D4"/>
<feature type="domain" description="MacB-like periplasmic core" evidence="9">
    <location>
        <begin position="19"/>
        <end position="239"/>
    </location>
</feature>
<dbReference type="InterPro" id="IPR025857">
    <property type="entry name" value="MacB_PCD"/>
</dbReference>
<evidence type="ECO:0000256" key="7">
    <source>
        <dbReference type="SAM" id="Phobius"/>
    </source>
</evidence>
<name>A0A2M7G4D4_9BACT</name>
<gene>
    <name evidence="10" type="ORF">COW36_13220</name>
</gene>
<dbReference type="InterPro" id="IPR051447">
    <property type="entry name" value="Lipoprotein-release_system"/>
</dbReference>
<evidence type="ECO:0000256" key="4">
    <source>
        <dbReference type="ARBA" id="ARBA00022692"/>
    </source>
</evidence>
<dbReference type="Pfam" id="PF12704">
    <property type="entry name" value="MacB_PCD"/>
    <property type="match status" value="1"/>
</dbReference>
<evidence type="ECO:0000256" key="5">
    <source>
        <dbReference type="ARBA" id="ARBA00022989"/>
    </source>
</evidence>
<sequence length="409" mass="45321">MNTLFKISWRNLYRNFRRTLIMAIVVAIGFVGTIFCLSFVQGYMRQTVENAIQAHTGHLQIHQLGFADNPVIKKRIQKPQTVERILSEHSTEIQAFTQRIKNQGMINSSESSAGALIIGIDPEKEAEITQIKKSLVEGQYLAPDDAHAVYLGKALAKKLKVHLNDKIVLMGQTLHQEIGGGAFRVKGLFQTSSPSFDKAMVFITLPAAQNLFEMKTAVSEFTIIARQPETLEVLQTEIKSGLNAQDYEVLTWKELLPALAQLIETSSGTVYIIVFILLIGICFSIINTLFVIVFERFREFGIMKALGTPPRHIFVLILFEALGMTSLGIALGGVLSTGIMSYFHIYGLNLSAYSKGIAIMNLGEIFYLSVTPAQIITSIVLTLLIVALAALYPAWVAARIQPIKALKFI</sequence>
<dbReference type="GO" id="GO:0098797">
    <property type="term" value="C:plasma membrane protein complex"/>
    <property type="evidence" value="ECO:0007669"/>
    <property type="project" value="TreeGrafter"/>
</dbReference>
<feature type="transmembrane region" description="Helical" evidence="7">
    <location>
        <begin position="20"/>
        <end position="40"/>
    </location>
</feature>
<keyword evidence="4 7" id="KW-0812">Transmembrane</keyword>
<keyword evidence="3" id="KW-1003">Cell membrane</keyword>